<reference evidence="1 2" key="1">
    <citation type="submission" date="2014-04" db="EMBL/GenBank/DDBJ databases">
        <authorList>
            <consortium name="DOE Joint Genome Institute"/>
            <person name="Kuo A."/>
            <person name="Kohler A."/>
            <person name="Costa M.D."/>
            <person name="Nagy L.G."/>
            <person name="Floudas D."/>
            <person name="Copeland A."/>
            <person name="Barry K.W."/>
            <person name="Cichocki N."/>
            <person name="Veneault-Fourrey C."/>
            <person name="LaButti K."/>
            <person name="Lindquist E.A."/>
            <person name="Lipzen A."/>
            <person name="Lundell T."/>
            <person name="Morin E."/>
            <person name="Murat C."/>
            <person name="Sun H."/>
            <person name="Tunlid A."/>
            <person name="Henrissat B."/>
            <person name="Grigoriev I.V."/>
            <person name="Hibbett D.S."/>
            <person name="Martin F."/>
            <person name="Nordberg H.P."/>
            <person name="Cantor M.N."/>
            <person name="Hua S.X."/>
        </authorList>
    </citation>
    <scope>NUCLEOTIDE SEQUENCE [LARGE SCALE GENOMIC DNA]</scope>
    <source>
        <strain evidence="1 2">441</strain>
    </source>
</reference>
<proteinExistence type="predicted"/>
<name>A0A0C9ZL60_9AGAM</name>
<evidence type="ECO:0000313" key="1">
    <source>
        <dbReference type="EMBL" id="KIK23127.1"/>
    </source>
</evidence>
<gene>
    <name evidence="1" type="ORF">PISMIDRAFT_101106</name>
</gene>
<accession>A0A0C9ZL60</accession>
<dbReference type="AlphaFoldDB" id="A0A0C9ZL60"/>
<sequence length="198" mass="22606">IHSPQLHMLEHFTDFLPNSFCAKLHVTPKIFNCILDQITNHPIFQTWSNHSQLPVAIQLAIFLNHAGHYGNATTLEDLCQCPGVSVGSVINCMSHVMVALLDQHDEFIAIPMEDSEDMELSWQWVESRSCHSWQNSVFTADGSMINLHEKLSVHGEMFWDRKLCYSLNCQVNENLPHIVHHKLSHATAHHYAPHSSYC</sequence>
<keyword evidence="2" id="KW-1185">Reference proteome</keyword>
<feature type="non-terminal residue" evidence="1">
    <location>
        <position position="1"/>
    </location>
</feature>
<dbReference type="HOGENOM" id="CLU_018552_1_3_1"/>
<organism evidence="1 2">
    <name type="scientific">Pisolithus microcarpus 441</name>
    <dbReference type="NCBI Taxonomy" id="765257"/>
    <lineage>
        <taxon>Eukaryota</taxon>
        <taxon>Fungi</taxon>
        <taxon>Dikarya</taxon>
        <taxon>Basidiomycota</taxon>
        <taxon>Agaricomycotina</taxon>
        <taxon>Agaricomycetes</taxon>
        <taxon>Agaricomycetidae</taxon>
        <taxon>Boletales</taxon>
        <taxon>Sclerodermatineae</taxon>
        <taxon>Pisolithaceae</taxon>
        <taxon>Pisolithus</taxon>
    </lineage>
</organism>
<evidence type="ECO:0008006" key="3">
    <source>
        <dbReference type="Google" id="ProtNLM"/>
    </source>
</evidence>
<dbReference type="EMBL" id="KN833730">
    <property type="protein sequence ID" value="KIK23127.1"/>
    <property type="molecule type" value="Genomic_DNA"/>
</dbReference>
<dbReference type="OrthoDB" id="2674878at2759"/>
<reference evidence="2" key="2">
    <citation type="submission" date="2015-01" db="EMBL/GenBank/DDBJ databases">
        <title>Evolutionary Origins and Diversification of the Mycorrhizal Mutualists.</title>
        <authorList>
            <consortium name="DOE Joint Genome Institute"/>
            <consortium name="Mycorrhizal Genomics Consortium"/>
            <person name="Kohler A."/>
            <person name="Kuo A."/>
            <person name="Nagy L.G."/>
            <person name="Floudas D."/>
            <person name="Copeland A."/>
            <person name="Barry K.W."/>
            <person name="Cichocki N."/>
            <person name="Veneault-Fourrey C."/>
            <person name="LaButti K."/>
            <person name="Lindquist E.A."/>
            <person name="Lipzen A."/>
            <person name="Lundell T."/>
            <person name="Morin E."/>
            <person name="Murat C."/>
            <person name="Riley R."/>
            <person name="Ohm R."/>
            <person name="Sun H."/>
            <person name="Tunlid A."/>
            <person name="Henrissat B."/>
            <person name="Grigoriev I.V."/>
            <person name="Hibbett D.S."/>
            <person name="Martin F."/>
        </authorList>
    </citation>
    <scope>NUCLEOTIDE SEQUENCE [LARGE SCALE GENOMIC DNA]</scope>
    <source>
        <strain evidence="2">441</strain>
    </source>
</reference>
<dbReference type="Proteomes" id="UP000054018">
    <property type="component" value="Unassembled WGS sequence"/>
</dbReference>
<evidence type="ECO:0000313" key="2">
    <source>
        <dbReference type="Proteomes" id="UP000054018"/>
    </source>
</evidence>
<protein>
    <recommendedName>
        <fullName evidence="3">DDE Tnp4 domain-containing protein</fullName>
    </recommendedName>
</protein>